<accession>A0AAV2A9H7</accession>
<feature type="domain" description="SAM" evidence="9">
    <location>
        <begin position="962"/>
        <end position="1026"/>
    </location>
</feature>
<dbReference type="InterPro" id="IPR036028">
    <property type="entry name" value="SH3-like_dom_sf"/>
</dbReference>
<feature type="region of interest" description="Disordered" evidence="7">
    <location>
        <begin position="843"/>
        <end position="877"/>
    </location>
</feature>
<feature type="compositionally biased region" description="Low complexity" evidence="7">
    <location>
        <begin position="843"/>
        <end position="869"/>
    </location>
</feature>
<evidence type="ECO:0000256" key="6">
    <source>
        <dbReference type="PROSITE-ProRule" id="PRU00192"/>
    </source>
</evidence>
<comment type="subcellular location">
    <subcellularLocation>
        <location evidence="1">Cytoplasm</location>
    </subcellularLocation>
</comment>
<dbReference type="PANTHER" id="PTHR12301:SF10">
    <property type="match status" value="1"/>
</dbReference>
<dbReference type="EMBL" id="CAXIEN010000124">
    <property type="protein sequence ID" value="CAL1279660.1"/>
    <property type="molecule type" value="Genomic_DNA"/>
</dbReference>
<dbReference type="InterPro" id="IPR058666">
    <property type="entry name" value="SASH1/NUB1_homeodomain"/>
</dbReference>
<dbReference type="InterPro" id="IPR051725">
    <property type="entry name" value="SAM-SH3_domain_protein"/>
</dbReference>
<feature type="compositionally biased region" description="Acidic residues" evidence="7">
    <location>
        <begin position="1027"/>
        <end position="1037"/>
    </location>
</feature>
<keyword evidence="11" id="KW-1185">Reference proteome</keyword>
<dbReference type="SMART" id="SM00326">
    <property type="entry name" value="SH3"/>
    <property type="match status" value="1"/>
</dbReference>
<protein>
    <recommendedName>
        <fullName evidence="5">Sterile alpha motif domain-containing protein 5</fullName>
    </recommendedName>
</protein>
<feature type="compositionally biased region" description="Basic and acidic residues" evidence="7">
    <location>
        <begin position="1079"/>
        <end position="1093"/>
    </location>
</feature>
<dbReference type="SMART" id="SM00454">
    <property type="entry name" value="SAM"/>
    <property type="match status" value="3"/>
</dbReference>
<evidence type="ECO:0000259" key="9">
    <source>
        <dbReference type="PROSITE" id="PS50105"/>
    </source>
</evidence>
<feature type="region of interest" description="Disordered" evidence="7">
    <location>
        <begin position="599"/>
        <end position="646"/>
    </location>
</feature>
<keyword evidence="2 6" id="KW-0728">SH3 domain</keyword>
<feature type="region of interest" description="Disordered" evidence="7">
    <location>
        <begin position="343"/>
        <end position="365"/>
    </location>
</feature>
<evidence type="ECO:0000313" key="11">
    <source>
        <dbReference type="Proteomes" id="UP001497382"/>
    </source>
</evidence>
<feature type="region of interest" description="Disordered" evidence="7">
    <location>
        <begin position="1027"/>
        <end position="1047"/>
    </location>
</feature>
<feature type="region of interest" description="Disordered" evidence="7">
    <location>
        <begin position="199"/>
        <end position="238"/>
    </location>
</feature>
<dbReference type="InterPro" id="IPR001660">
    <property type="entry name" value="SAM"/>
</dbReference>
<comment type="subunit">
    <text evidence="4">Interacts promiscuously (via SAM domain) with EPHA5, EPHA6, EPHA7, EPHA8, EPHB1, EPHB2, EPHB3 and EPHB4 (via SAM domain) (in vitro).</text>
</comment>
<dbReference type="InterPro" id="IPR001452">
    <property type="entry name" value="SH3_domain"/>
</dbReference>
<evidence type="ECO:0000256" key="7">
    <source>
        <dbReference type="SAM" id="MobiDB-lite"/>
    </source>
</evidence>
<dbReference type="SUPFAM" id="SSF47769">
    <property type="entry name" value="SAM/Pointed domain"/>
    <property type="match status" value="3"/>
</dbReference>
<feature type="region of interest" description="Disordered" evidence="7">
    <location>
        <begin position="757"/>
        <end position="779"/>
    </location>
</feature>
<gene>
    <name evidence="10" type="ORF">LARSCL_LOCUS10518</name>
</gene>
<feature type="region of interest" description="Disordered" evidence="7">
    <location>
        <begin position="414"/>
        <end position="464"/>
    </location>
</feature>
<feature type="compositionally biased region" description="Polar residues" evidence="7">
    <location>
        <begin position="608"/>
        <end position="634"/>
    </location>
</feature>
<dbReference type="Pfam" id="PF00536">
    <property type="entry name" value="SAM_1"/>
    <property type="match status" value="2"/>
</dbReference>
<reference evidence="10 11" key="1">
    <citation type="submission" date="2024-04" db="EMBL/GenBank/DDBJ databases">
        <authorList>
            <person name="Rising A."/>
            <person name="Reimegard J."/>
            <person name="Sonavane S."/>
            <person name="Akerstrom W."/>
            <person name="Nylinder S."/>
            <person name="Hedman E."/>
            <person name="Kallberg Y."/>
        </authorList>
    </citation>
    <scope>NUCLEOTIDE SEQUENCE [LARGE SCALE GENOMIC DNA]</scope>
</reference>
<feature type="compositionally biased region" description="Basic and acidic residues" evidence="7">
    <location>
        <begin position="763"/>
        <end position="779"/>
    </location>
</feature>
<dbReference type="SUPFAM" id="SSF50044">
    <property type="entry name" value="SH3-domain"/>
    <property type="match status" value="1"/>
</dbReference>
<evidence type="ECO:0000256" key="1">
    <source>
        <dbReference type="ARBA" id="ARBA00004496"/>
    </source>
</evidence>
<dbReference type="Pfam" id="PF07647">
    <property type="entry name" value="SAM_2"/>
    <property type="match status" value="1"/>
</dbReference>
<feature type="compositionally biased region" description="Polar residues" evidence="7">
    <location>
        <begin position="343"/>
        <end position="353"/>
    </location>
</feature>
<feature type="compositionally biased region" description="Basic residues" evidence="7">
    <location>
        <begin position="454"/>
        <end position="463"/>
    </location>
</feature>
<dbReference type="Proteomes" id="UP001497382">
    <property type="component" value="Unassembled WGS sequence"/>
</dbReference>
<dbReference type="InterPro" id="IPR013761">
    <property type="entry name" value="SAM/pointed_sf"/>
</dbReference>
<keyword evidence="3" id="KW-0963">Cytoplasm</keyword>
<feature type="domain" description="SH3" evidence="8">
    <location>
        <begin position="881"/>
        <end position="942"/>
    </location>
</feature>
<sequence>MSDTNIVHEWLRAMHLDQYSDSFIDNGYDDLEICKQIGDPDLDAIGVDNTVHREIIRRAVRRLVQEGGTAVYFTLEEQQYNQHLSQFNSSSDDYENCGGFAAASCSSSPIPARPAFIRHQSVPSNVRGNGKSGYRHHGNHITPADSASLDSLTGCMPRMCGGDHWTYDDNSPVMQRTTLRYLREDEKVIHACEQKKSVAASLPRRLDKEGVSKGRRTTKQPDSEKSSSRRILASDSEEEGIHMSPRLLCGRRYVDEYEEGKAELGRYPKMQLKNLVKEKLIRDGIRLSAQPYTNPDGSRGDMESLAMRYADELRTHYKDVLARLEDIRKRRVAIDFPPLPPQSDSLTLKTNRSFKPGKYSPSSCLSDHEEESIYCLYEVPPSIAVETPSSNGDPLRSSKPRCLSPRSRYFYEPCPFPADSNSSETSSEQNKKRGPLGRLFRSLGPKKDREKASPRHKCAKPQHQHQLNVKYLAEGSRLQIGDGVGNEDDQVRLLLQLVKDGFLSMEDAMDRIQPRETEKHNDISVHERIEVISDIGRGVFSPLSGKKGNPKNSISYYQNSNGNAFPNRHIYYEPPEEFEFDATSSLLPSNTAGEVIVHRLPASPDPNPSVNSPTKDSALPSNTPSSELSTTNYSCPKEPSNDKEQRAYTKEEFTCAILARTQHEEYRKSCPGGLDDCLELEDTSMGDSGVALVRDSLTTNGQSLIGSDGREACDCERRCTNPKHSHDCKSGDYGGSPILERRNKGVLGRLRNFASRTSYSTSEDGHSHSSDYEDQEDDRKIEARFSRDARERSSSSWAGRVRDLHRDVKKKISRLRNSKGTTQDEEMVEGVESGNVLIQRGSSVESIPSGSGSSLQPPTPTSSNRSSTSAGEDDHNPYVGTFISRARALVDCTPSPYDRDGLAFKKGDIIDIIAKHKTGLWVGMSQGKVGHFKFINVEEIDVEKKTKHRRRRVKYEWPSSIKKPETLEELLKQLDLEEYTNVLVLNGYDELDTFKEIEKVDLDGLGIVNPEHCTKLLRAVEMLQDMDPDGEDIEDDESQIKQSPRDSGCYASHENLVHRDSSQRALSNGQFVVDLEDQDTSHSESGIHSREGQDSAMTMNNLDISAESAATTIDDMAGVTNDCGDDHSNYNILPTLEDISNNQENQSVVETVTESVEVVVTPQPSQESSALSVPYFLSHSGTKSSPGSPRKTRTKHSRNKSHSHRSKDLFNDFSLNFHSYSFSKCRELPIDAYPDRSGFVYGWSSFYQNEKGSKKSIHDYDDVLSDPATEVEDSPGRYVYRKVKQRKGSLQTLIHDTRPPSPTLISKVNKKLVAEKIYLHEEPYTDKTGFCGIPPALVQRYAEELQQSIVDVADALDQIRITSLQQQGRRGVPNDFLSDSCIVPVIEPIYSSLQSWLISLGLPMYLPNFESCGVTELHHVASLSEEDLAHLGVRNPYHQVYLEAAIAALFMRYRRRPQTYPQGPSIA</sequence>
<evidence type="ECO:0000313" key="10">
    <source>
        <dbReference type="EMBL" id="CAL1279660.1"/>
    </source>
</evidence>
<evidence type="ECO:0000256" key="4">
    <source>
        <dbReference type="ARBA" id="ARBA00065890"/>
    </source>
</evidence>
<dbReference type="CDD" id="cd09527">
    <property type="entry name" value="SAM_Samd5"/>
    <property type="match status" value="1"/>
</dbReference>
<feature type="region of interest" description="Disordered" evidence="7">
    <location>
        <begin position="1077"/>
        <end position="1097"/>
    </location>
</feature>
<dbReference type="Gene3D" id="2.30.30.40">
    <property type="entry name" value="SH3 Domains"/>
    <property type="match status" value="1"/>
</dbReference>
<name>A0AAV2A9H7_9ARAC</name>
<proteinExistence type="predicted"/>
<feature type="region of interest" description="Disordered" evidence="7">
    <location>
        <begin position="1169"/>
        <end position="1205"/>
    </location>
</feature>
<dbReference type="Pfam" id="PF26285">
    <property type="entry name" value="SASH1_Homeodomain"/>
    <property type="match status" value="2"/>
</dbReference>
<dbReference type="FunFam" id="1.10.150.50:FF:000055">
    <property type="entry name" value="Sterile alpha motif domain containing 5"/>
    <property type="match status" value="1"/>
</dbReference>
<dbReference type="GO" id="GO:0005737">
    <property type="term" value="C:cytoplasm"/>
    <property type="evidence" value="ECO:0007669"/>
    <property type="project" value="UniProtKB-SubCell"/>
</dbReference>
<dbReference type="PROSITE" id="PS50002">
    <property type="entry name" value="SH3"/>
    <property type="match status" value="1"/>
</dbReference>
<evidence type="ECO:0000256" key="5">
    <source>
        <dbReference type="ARBA" id="ARBA00073398"/>
    </source>
</evidence>
<evidence type="ECO:0000256" key="3">
    <source>
        <dbReference type="ARBA" id="ARBA00022490"/>
    </source>
</evidence>
<comment type="caution">
    <text evidence="10">The sequence shown here is derived from an EMBL/GenBank/DDBJ whole genome shotgun (WGS) entry which is preliminary data.</text>
</comment>
<dbReference type="PANTHER" id="PTHR12301">
    <property type="entry name" value="SAM-DOMAIN, SH3 AND NUCLEAR LOCALIZATION SIGNALS PROTEIN RELATED"/>
    <property type="match status" value="1"/>
</dbReference>
<organism evidence="10 11">
    <name type="scientific">Larinioides sclopetarius</name>
    <dbReference type="NCBI Taxonomy" id="280406"/>
    <lineage>
        <taxon>Eukaryota</taxon>
        <taxon>Metazoa</taxon>
        <taxon>Ecdysozoa</taxon>
        <taxon>Arthropoda</taxon>
        <taxon>Chelicerata</taxon>
        <taxon>Arachnida</taxon>
        <taxon>Araneae</taxon>
        <taxon>Araneomorphae</taxon>
        <taxon>Entelegynae</taxon>
        <taxon>Araneoidea</taxon>
        <taxon>Araneidae</taxon>
        <taxon>Larinioides</taxon>
    </lineage>
</organism>
<feature type="compositionally biased region" description="Basic residues" evidence="7">
    <location>
        <begin position="1190"/>
        <end position="1205"/>
    </location>
</feature>
<dbReference type="PROSITE" id="PS50105">
    <property type="entry name" value="SAM_DOMAIN"/>
    <property type="match status" value="3"/>
</dbReference>
<feature type="compositionally biased region" description="Polar residues" evidence="7">
    <location>
        <begin position="419"/>
        <end position="428"/>
    </location>
</feature>
<dbReference type="Gene3D" id="1.10.150.50">
    <property type="entry name" value="Transcription Factor, Ets-1"/>
    <property type="match status" value="3"/>
</dbReference>
<evidence type="ECO:0000256" key="2">
    <source>
        <dbReference type="ARBA" id="ARBA00022443"/>
    </source>
</evidence>
<feature type="domain" description="SAM" evidence="9">
    <location>
        <begin position="1388"/>
        <end position="1452"/>
    </location>
</feature>
<dbReference type="Pfam" id="PF07653">
    <property type="entry name" value="SH3_2"/>
    <property type="match status" value="1"/>
</dbReference>
<feature type="domain" description="SAM" evidence="9">
    <location>
        <begin position="7"/>
        <end position="66"/>
    </location>
</feature>
<evidence type="ECO:0000259" key="8">
    <source>
        <dbReference type="PROSITE" id="PS50002"/>
    </source>
</evidence>